<dbReference type="Proteomes" id="UP001066276">
    <property type="component" value="Chromosome 11"/>
</dbReference>
<proteinExistence type="predicted"/>
<feature type="region of interest" description="Disordered" evidence="1">
    <location>
        <begin position="298"/>
        <end position="380"/>
    </location>
</feature>
<dbReference type="EMBL" id="JANPWB010000015">
    <property type="protein sequence ID" value="KAJ1089390.1"/>
    <property type="molecule type" value="Genomic_DNA"/>
</dbReference>
<organism evidence="2 3">
    <name type="scientific">Pleurodeles waltl</name>
    <name type="common">Iberian ribbed newt</name>
    <dbReference type="NCBI Taxonomy" id="8319"/>
    <lineage>
        <taxon>Eukaryota</taxon>
        <taxon>Metazoa</taxon>
        <taxon>Chordata</taxon>
        <taxon>Craniata</taxon>
        <taxon>Vertebrata</taxon>
        <taxon>Euteleostomi</taxon>
        <taxon>Amphibia</taxon>
        <taxon>Batrachia</taxon>
        <taxon>Caudata</taxon>
        <taxon>Salamandroidea</taxon>
        <taxon>Salamandridae</taxon>
        <taxon>Pleurodelinae</taxon>
        <taxon>Pleurodeles</taxon>
    </lineage>
</organism>
<accession>A0AAV7LPJ7</accession>
<protein>
    <submittedName>
        <fullName evidence="2">Uncharacterized protein</fullName>
    </submittedName>
</protein>
<dbReference type="InterPro" id="IPR042566">
    <property type="entry name" value="L1_C"/>
</dbReference>
<feature type="region of interest" description="Disordered" evidence="1">
    <location>
        <begin position="1"/>
        <end position="33"/>
    </location>
</feature>
<name>A0AAV7LPJ7_PLEWA</name>
<evidence type="ECO:0000313" key="2">
    <source>
        <dbReference type="EMBL" id="KAJ1089390.1"/>
    </source>
</evidence>
<evidence type="ECO:0000313" key="3">
    <source>
        <dbReference type="Proteomes" id="UP001066276"/>
    </source>
</evidence>
<reference evidence="2" key="1">
    <citation type="journal article" date="2022" name="bioRxiv">
        <title>Sequencing and chromosome-scale assembly of the giantPleurodeles waltlgenome.</title>
        <authorList>
            <person name="Brown T."/>
            <person name="Elewa A."/>
            <person name="Iarovenko S."/>
            <person name="Subramanian E."/>
            <person name="Araus A.J."/>
            <person name="Petzold A."/>
            <person name="Susuki M."/>
            <person name="Suzuki K.-i.T."/>
            <person name="Hayashi T."/>
            <person name="Toyoda A."/>
            <person name="Oliveira C."/>
            <person name="Osipova E."/>
            <person name="Leigh N.D."/>
            <person name="Simon A."/>
            <person name="Yun M.H."/>
        </authorList>
    </citation>
    <scope>NUCLEOTIDE SEQUENCE</scope>
    <source>
        <strain evidence="2">20211129_DDA</strain>
        <tissue evidence="2">Liver</tissue>
    </source>
</reference>
<keyword evidence="3" id="KW-1185">Reference proteome</keyword>
<dbReference type="Gene3D" id="3.30.250.20">
    <property type="entry name" value="L1 transposable element, C-terminal domain"/>
    <property type="match status" value="1"/>
</dbReference>
<sequence>MGKRKAVDPQAPLDDIKKQKKRPRKQTNKIVQGGPKSLDEIDLLFEEVEAILNSELGTHGTLLQKKPLLQPKRIQEFFNKKRKGQTVDSGEPIDGAGKLPIVNATIPSTQQDIVAYSSTSNSLHTQGTSHVEEIECIPLPLSPEIRLVPNIPCRNPFELLTEEGDLIETHDLQMADTAIEAAISPPITVTCSEPPASEVNLPLILHRVDEDRDHILAQARKAGELKIDNAQVGIFPDFSRDVQRHRTSYMEIKRQLCTLNIQYAMLFPSMVRVVEDGGTKFFWTPQKARDWLDLREGSTRDGAHRGAGHRAGQLQRPRQRKTAPTAEEIRAERQRATVAVAALSGGESSPRPMGPCGEDRGSDTDAGSEDSAARALRCQW</sequence>
<gene>
    <name evidence="2" type="ORF">NDU88_002541</name>
</gene>
<evidence type="ECO:0000256" key="1">
    <source>
        <dbReference type="SAM" id="MobiDB-lite"/>
    </source>
</evidence>
<comment type="caution">
    <text evidence="2">The sequence shown here is derived from an EMBL/GenBank/DDBJ whole genome shotgun (WGS) entry which is preliminary data.</text>
</comment>
<feature type="compositionally biased region" description="Basic residues" evidence="1">
    <location>
        <begin position="18"/>
        <end position="27"/>
    </location>
</feature>
<dbReference type="AlphaFoldDB" id="A0AAV7LPJ7"/>